<dbReference type="PRINTS" id="PR01217">
    <property type="entry name" value="PRICHEXTENSN"/>
</dbReference>
<proteinExistence type="predicted"/>
<feature type="region of interest" description="Disordered" evidence="2">
    <location>
        <begin position="137"/>
        <end position="185"/>
    </location>
</feature>
<dbReference type="EMBL" id="LT670817">
    <property type="protein sequence ID" value="SHH75638.1"/>
    <property type="molecule type" value="Genomic_DNA"/>
</dbReference>
<evidence type="ECO:0000313" key="5">
    <source>
        <dbReference type="Proteomes" id="UP000189796"/>
    </source>
</evidence>
<dbReference type="RefSeq" id="WP_079604484.1">
    <property type="nucleotide sequence ID" value="NZ_LT670817.1"/>
</dbReference>
<feature type="compositionally biased region" description="Pro residues" evidence="2">
    <location>
        <begin position="57"/>
        <end position="68"/>
    </location>
</feature>
<sequence>MNSTSTPKPIEPHDALIARADEQLAHVHEQIARADEELARLSERLAKMDRDAARPPSAGPGPQPPPGRPALRALVGLALAACIVVAALVLQSSYGNRAKLVVARWAPQLVSTRLLPPQNPPLPAQPAPPIVQVAEAASPQATPLAQTAPQAAPLAQAAPQATPLAQTPPQATPLAQTAPQDAAPTATAALADTQLLQAMARDLANVERNIEQLKANQQQIASDNSKAIGELKASQEEIKRVLAKVSEQNPPKTSPPPTQPTPSVRKPERTHQAPYVRARPRIPRDWIYDDDW</sequence>
<feature type="transmembrane region" description="Helical" evidence="3">
    <location>
        <begin position="70"/>
        <end position="90"/>
    </location>
</feature>
<dbReference type="OrthoDB" id="8230610at2"/>
<organism evidence="4 5">
    <name type="scientific">Bradyrhizobium erythrophlei</name>
    <dbReference type="NCBI Taxonomy" id="1437360"/>
    <lineage>
        <taxon>Bacteria</taxon>
        <taxon>Pseudomonadati</taxon>
        <taxon>Pseudomonadota</taxon>
        <taxon>Alphaproteobacteria</taxon>
        <taxon>Hyphomicrobiales</taxon>
        <taxon>Nitrobacteraceae</taxon>
        <taxon>Bradyrhizobium</taxon>
    </lineage>
</organism>
<keyword evidence="3" id="KW-0472">Membrane</keyword>
<evidence type="ECO:0000313" key="4">
    <source>
        <dbReference type="EMBL" id="SHH75638.1"/>
    </source>
</evidence>
<feature type="region of interest" description="Disordered" evidence="2">
    <location>
        <begin position="43"/>
        <end position="69"/>
    </location>
</feature>
<evidence type="ECO:0000256" key="2">
    <source>
        <dbReference type="SAM" id="MobiDB-lite"/>
    </source>
</evidence>
<dbReference type="Proteomes" id="UP000189796">
    <property type="component" value="Chromosome I"/>
</dbReference>
<dbReference type="AlphaFoldDB" id="A0A1M5VKD5"/>
<name>A0A1M5VKD5_9BRAD</name>
<gene>
    <name evidence="4" type="ORF">SAMN05443248_6019</name>
</gene>
<keyword evidence="3" id="KW-0812">Transmembrane</keyword>
<evidence type="ECO:0000256" key="1">
    <source>
        <dbReference type="SAM" id="Coils"/>
    </source>
</evidence>
<keyword evidence="3" id="KW-1133">Transmembrane helix</keyword>
<reference evidence="4 5" key="1">
    <citation type="submission" date="2016-11" db="EMBL/GenBank/DDBJ databases">
        <authorList>
            <person name="Jaros S."/>
            <person name="Januszkiewicz K."/>
            <person name="Wedrychowicz H."/>
        </authorList>
    </citation>
    <scope>NUCLEOTIDE SEQUENCE [LARGE SCALE GENOMIC DNA]</scope>
    <source>
        <strain evidence="4 5">GAS138</strain>
    </source>
</reference>
<accession>A0A1M5VKD5</accession>
<evidence type="ECO:0000256" key="3">
    <source>
        <dbReference type="SAM" id="Phobius"/>
    </source>
</evidence>
<keyword evidence="1" id="KW-0175">Coiled coil</keyword>
<feature type="coiled-coil region" evidence="1">
    <location>
        <begin position="196"/>
        <end position="223"/>
    </location>
</feature>
<feature type="compositionally biased region" description="Basic and acidic residues" evidence="2">
    <location>
        <begin position="43"/>
        <end position="53"/>
    </location>
</feature>
<feature type="region of interest" description="Disordered" evidence="2">
    <location>
        <begin position="244"/>
        <end position="280"/>
    </location>
</feature>
<protein>
    <submittedName>
        <fullName evidence="4">Uncharacterized protein</fullName>
    </submittedName>
</protein>